<protein>
    <submittedName>
        <fullName evidence="2">Uncharacterized protein</fullName>
    </submittedName>
</protein>
<feature type="compositionally biased region" description="Polar residues" evidence="1">
    <location>
        <begin position="90"/>
        <end position="102"/>
    </location>
</feature>
<comment type="caution">
    <text evidence="2">The sequence shown here is derived from an EMBL/GenBank/DDBJ whole genome shotgun (WGS) entry which is preliminary data.</text>
</comment>
<name>A0A8S1HC50_9PELO</name>
<feature type="region of interest" description="Disordered" evidence="1">
    <location>
        <begin position="76"/>
        <end position="126"/>
    </location>
</feature>
<organism evidence="2 3">
    <name type="scientific">Caenorhabditis auriculariae</name>
    <dbReference type="NCBI Taxonomy" id="2777116"/>
    <lineage>
        <taxon>Eukaryota</taxon>
        <taxon>Metazoa</taxon>
        <taxon>Ecdysozoa</taxon>
        <taxon>Nematoda</taxon>
        <taxon>Chromadorea</taxon>
        <taxon>Rhabditida</taxon>
        <taxon>Rhabditina</taxon>
        <taxon>Rhabditomorpha</taxon>
        <taxon>Rhabditoidea</taxon>
        <taxon>Rhabditidae</taxon>
        <taxon>Peloderinae</taxon>
        <taxon>Caenorhabditis</taxon>
    </lineage>
</organism>
<accession>A0A8S1HC50</accession>
<dbReference type="Proteomes" id="UP000835052">
    <property type="component" value="Unassembled WGS sequence"/>
</dbReference>
<sequence>MQSQPEIYALCECPKSVLNDISRDKSTTVLPPLLSSLVNKGYLAFSSCELNYTKKGNGTSDVEYIISIDTNNNFTDSLAKDETKKPPNATMPNKKTPENSIGKTRKKVCSKKSLKSSTSSNKTSESEKCPSCIYMIAVRVVLLHYTRPVLMCPGADASVKHNTERIRAQSSYSGEFPSTRTLAHVIALFLDELKKRVEGPFQARMAYCVGPVSRKTSLPIEKSKLNVQLFKICNEYDQLTIIINAYGDSE</sequence>
<dbReference type="Pfam" id="PF04370">
    <property type="entry name" value="DUF508"/>
    <property type="match status" value="1"/>
</dbReference>
<proteinExistence type="predicted"/>
<feature type="compositionally biased region" description="Basic residues" evidence="1">
    <location>
        <begin position="103"/>
        <end position="114"/>
    </location>
</feature>
<evidence type="ECO:0000256" key="1">
    <source>
        <dbReference type="SAM" id="MobiDB-lite"/>
    </source>
</evidence>
<evidence type="ECO:0000313" key="2">
    <source>
        <dbReference type="EMBL" id="CAD6192745.1"/>
    </source>
</evidence>
<keyword evidence="3" id="KW-1185">Reference proteome</keyword>
<reference evidence="2" key="1">
    <citation type="submission" date="2020-10" db="EMBL/GenBank/DDBJ databases">
        <authorList>
            <person name="Kikuchi T."/>
        </authorList>
    </citation>
    <scope>NUCLEOTIDE SEQUENCE</scope>
    <source>
        <strain evidence="2">NKZ352</strain>
    </source>
</reference>
<dbReference type="InterPro" id="IPR007465">
    <property type="entry name" value="DUF508"/>
</dbReference>
<evidence type="ECO:0000313" key="3">
    <source>
        <dbReference type="Proteomes" id="UP000835052"/>
    </source>
</evidence>
<dbReference type="AlphaFoldDB" id="A0A8S1HC50"/>
<dbReference type="EMBL" id="CAJGYM010000029">
    <property type="protein sequence ID" value="CAD6192745.1"/>
    <property type="molecule type" value="Genomic_DNA"/>
</dbReference>
<gene>
    <name evidence="2" type="ORF">CAUJ_LOCUS8664</name>
</gene>